<keyword evidence="3" id="KW-1185">Reference proteome</keyword>
<dbReference type="InterPro" id="IPR007139">
    <property type="entry name" value="DUF349"/>
</dbReference>
<dbReference type="Proteomes" id="UP001257739">
    <property type="component" value="Unassembled WGS sequence"/>
</dbReference>
<gene>
    <name evidence="2" type="ORF">J2X11_001572</name>
</gene>
<dbReference type="RefSeq" id="WP_309969143.1">
    <property type="nucleotide sequence ID" value="NZ_JAVDWH010000001.1"/>
</dbReference>
<proteinExistence type="predicted"/>
<dbReference type="EMBL" id="JAVDWH010000001">
    <property type="protein sequence ID" value="MDR7086733.1"/>
    <property type="molecule type" value="Genomic_DNA"/>
</dbReference>
<accession>A0ABU1UNG7</accession>
<evidence type="ECO:0000256" key="1">
    <source>
        <dbReference type="SAM" id="Coils"/>
    </source>
</evidence>
<reference evidence="2 3" key="1">
    <citation type="submission" date="2023-07" db="EMBL/GenBank/DDBJ databases">
        <title>Sorghum-associated microbial communities from plants grown in Nebraska, USA.</title>
        <authorList>
            <person name="Schachtman D."/>
        </authorList>
    </citation>
    <scope>NUCLEOTIDE SEQUENCE [LARGE SCALE GENOMIC DNA]</scope>
    <source>
        <strain evidence="2 3">BE248</strain>
    </source>
</reference>
<evidence type="ECO:0000313" key="3">
    <source>
        <dbReference type="Proteomes" id="UP001257739"/>
    </source>
</evidence>
<name>A0ABU1UNG7_9ACTN</name>
<comment type="caution">
    <text evidence="2">The sequence shown here is derived from an EMBL/GenBank/DDBJ whole genome shotgun (WGS) entry which is preliminary data.</text>
</comment>
<evidence type="ECO:0000313" key="2">
    <source>
        <dbReference type="EMBL" id="MDR7086733.1"/>
    </source>
</evidence>
<protein>
    <recommendedName>
        <fullName evidence="4">DUF349 domain-containing protein</fullName>
    </recommendedName>
</protein>
<sequence>MSSAPTHPWGRVDDEGNVYVRTADGERLIGQWPGGDPTEAMALYVTRFEGLEVEVDLLEKRLEGGTLSPDDAAKAVTKVRAQVTDAQALGDLDGLLKRLDALQPSIDKLREERKVARVAKVAEAQVEKTRIVEEAEKIATGNDWKAGADRLRALLDEWKVLPRLSKSADDELWHRFSSARTSYTRRRKTHFGEQTVLRDAAQAKKEQLIKEAEALSASTEWGVTAGKYRDLMTEWKKAGSAPRNVEDKLWKKFRAAQDAFFTARDEANALLDAEYEVNAEKKLVILAEAEKLLPIKDPDAARKAWLDIADRWEAAGKVPRAKMNEFESKIRKVEEAVRDATENKWKRTDPEKSARADDMITKLEKAIEDAKAEISKAEAAGDAKKVKAAKENLASRESFLEMAQKAQADFS</sequence>
<dbReference type="Pfam" id="PF03993">
    <property type="entry name" value="DUF349"/>
    <property type="match status" value="3"/>
</dbReference>
<feature type="coiled-coil region" evidence="1">
    <location>
        <begin position="323"/>
        <end position="380"/>
    </location>
</feature>
<evidence type="ECO:0008006" key="4">
    <source>
        <dbReference type="Google" id="ProtNLM"/>
    </source>
</evidence>
<organism evidence="2 3">
    <name type="scientific">Aeromicrobium panaciterrae</name>
    <dbReference type="NCBI Taxonomy" id="363861"/>
    <lineage>
        <taxon>Bacteria</taxon>
        <taxon>Bacillati</taxon>
        <taxon>Actinomycetota</taxon>
        <taxon>Actinomycetes</taxon>
        <taxon>Propionibacteriales</taxon>
        <taxon>Nocardioidaceae</taxon>
        <taxon>Aeromicrobium</taxon>
    </lineage>
</organism>
<keyword evidence="1" id="KW-0175">Coiled coil</keyword>